<dbReference type="InterPro" id="IPR017871">
    <property type="entry name" value="ABC_transporter-like_CS"/>
</dbReference>
<feature type="transmembrane region" description="Helical" evidence="8">
    <location>
        <begin position="177"/>
        <end position="198"/>
    </location>
</feature>
<feature type="transmembrane region" description="Helical" evidence="8">
    <location>
        <begin position="210"/>
        <end position="231"/>
    </location>
</feature>
<dbReference type="GO" id="GO:0016887">
    <property type="term" value="F:ATP hydrolysis activity"/>
    <property type="evidence" value="ECO:0007669"/>
    <property type="project" value="InterPro"/>
</dbReference>
<dbReference type="Pfam" id="PF06472">
    <property type="entry name" value="ABC_membrane_2"/>
    <property type="match status" value="1"/>
</dbReference>
<dbReference type="PROSITE" id="PS50893">
    <property type="entry name" value="ABC_TRANSPORTER_2"/>
    <property type="match status" value="1"/>
</dbReference>
<name>A0A4R1L534_9PAST</name>
<comment type="caution">
    <text evidence="11">The sequence shown here is derived from an EMBL/GenBank/DDBJ whole genome shotgun (WGS) entry which is preliminary data.</text>
</comment>
<organism evidence="11 12">
    <name type="scientific">Lonepinella koalarum</name>
    <dbReference type="NCBI Taxonomy" id="53417"/>
    <lineage>
        <taxon>Bacteria</taxon>
        <taxon>Pseudomonadati</taxon>
        <taxon>Pseudomonadota</taxon>
        <taxon>Gammaproteobacteria</taxon>
        <taxon>Pasteurellales</taxon>
        <taxon>Pasteurellaceae</taxon>
        <taxon>Lonepinella</taxon>
    </lineage>
</organism>
<dbReference type="Gene3D" id="1.20.1560.10">
    <property type="entry name" value="ABC transporter type 1, transmembrane domain"/>
    <property type="match status" value="1"/>
</dbReference>
<dbReference type="InterPro" id="IPR050835">
    <property type="entry name" value="ABC_transporter_sub-D"/>
</dbReference>
<dbReference type="GO" id="GO:0005524">
    <property type="term" value="F:ATP binding"/>
    <property type="evidence" value="ECO:0007669"/>
    <property type="project" value="UniProtKB-KW"/>
</dbReference>
<dbReference type="PANTHER" id="PTHR11384">
    <property type="entry name" value="ATP-BINDING CASSETTE, SUB-FAMILY D MEMBER"/>
    <property type="match status" value="1"/>
</dbReference>
<dbReference type="InterPro" id="IPR036640">
    <property type="entry name" value="ABC1_TM_sf"/>
</dbReference>
<dbReference type="Gene3D" id="3.40.50.300">
    <property type="entry name" value="P-loop containing nucleotide triphosphate hydrolases"/>
    <property type="match status" value="1"/>
</dbReference>
<keyword evidence="7 8" id="KW-0472">Membrane</keyword>
<keyword evidence="2" id="KW-0813">Transport</keyword>
<dbReference type="Pfam" id="PF00005">
    <property type="entry name" value="ABC_tran"/>
    <property type="match status" value="1"/>
</dbReference>
<proteinExistence type="predicted"/>
<dbReference type="PANTHER" id="PTHR11384:SF59">
    <property type="entry name" value="LYSOSOMAL COBALAMIN TRANSPORTER ABCD4"/>
    <property type="match status" value="1"/>
</dbReference>
<feature type="transmembrane region" description="Helical" evidence="8">
    <location>
        <begin position="299"/>
        <end position="317"/>
    </location>
</feature>
<evidence type="ECO:0000256" key="2">
    <source>
        <dbReference type="ARBA" id="ARBA00022448"/>
    </source>
</evidence>
<evidence type="ECO:0000259" key="10">
    <source>
        <dbReference type="PROSITE" id="PS50929"/>
    </source>
</evidence>
<feature type="domain" description="ABC transporter" evidence="9">
    <location>
        <begin position="391"/>
        <end position="595"/>
    </location>
</feature>
<evidence type="ECO:0000256" key="4">
    <source>
        <dbReference type="ARBA" id="ARBA00022741"/>
    </source>
</evidence>
<dbReference type="Proteomes" id="UP000295496">
    <property type="component" value="Unassembled WGS sequence"/>
</dbReference>
<dbReference type="SUPFAM" id="SSF90123">
    <property type="entry name" value="ABC transporter transmembrane region"/>
    <property type="match status" value="1"/>
</dbReference>
<dbReference type="SMART" id="SM00382">
    <property type="entry name" value="AAA"/>
    <property type="match status" value="1"/>
</dbReference>
<dbReference type="SUPFAM" id="SSF52540">
    <property type="entry name" value="P-loop containing nucleoside triphosphate hydrolases"/>
    <property type="match status" value="1"/>
</dbReference>
<evidence type="ECO:0000256" key="7">
    <source>
        <dbReference type="ARBA" id="ARBA00023136"/>
    </source>
</evidence>
<evidence type="ECO:0000259" key="9">
    <source>
        <dbReference type="PROSITE" id="PS50893"/>
    </source>
</evidence>
<keyword evidence="4" id="KW-0547">Nucleotide-binding</keyword>
<reference evidence="11 12" key="1">
    <citation type="submission" date="2019-03" db="EMBL/GenBank/DDBJ databases">
        <title>Genomic Encyclopedia of Type Strains, Phase IV (KMG-IV): sequencing the most valuable type-strain genomes for metagenomic binning, comparative biology and taxonomic classification.</title>
        <authorList>
            <person name="Goeker M."/>
        </authorList>
    </citation>
    <scope>NUCLEOTIDE SEQUENCE [LARGE SCALE GENOMIC DNA]</scope>
    <source>
        <strain evidence="11 12">DSM 10053</strain>
    </source>
</reference>
<keyword evidence="3 8" id="KW-0812">Transmembrane</keyword>
<dbReference type="CDD" id="cd03223">
    <property type="entry name" value="ABCD_peroxisomal_ALDP"/>
    <property type="match status" value="1"/>
</dbReference>
<comment type="subcellular location">
    <subcellularLocation>
        <location evidence="1">Cell membrane</location>
        <topology evidence="1">Multi-pass membrane protein</topology>
    </subcellularLocation>
</comment>
<dbReference type="EMBL" id="SMGJ01000001">
    <property type="protein sequence ID" value="TCK71359.1"/>
    <property type="molecule type" value="Genomic_DNA"/>
</dbReference>
<gene>
    <name evidence="11" type="ORF">EV692_0429</name>
</gene>
<keyword evidence="5 11" id="KW-0067">ATP-binding</keyword>
<evidence type="ECO:0000256" key="3">
    <source>
        <dbReference type="ARBA" id="ARBA00022692"/>
    </source>
</evidence>
<dbReference type="InterPro" id="IPR003439">
    <property type="entry name" value="ABC_transporter-like_ATP-bd"/>
</dbReference>
<dbReference type="InterPro" id="IPR003593">
    <property type="entry name" value="AAA+_ATPase"/>
</dbReference>
<evidence type="ECO:0000256" key="8">
    <source>
        <dbReference type="SAM" id="Phobius"/>
    </source>
</evidence>
<feature type="transmembrane region" description="Helical" evidence="8">
    <location>
        <begin position="97"/>
        <end position="122"/>
    </location>
</feature>
<evidence type="ECO:0000313" key="12">
    <source>
        <dbReference type="Proteomes" id="UP000295496"/>
    </source>
</evidence>
<evidence type="ECO:0000256" key="6">
    <source>
        <dbReference type="ARBA" id="ARBA00022989"/>
    </source>
</evidence>
<dbReference type="InterPro" id="IPR027417">
    <property type="entry name" value="P-loop_NTPase"/>
</dbReference>
<feature type="transmembrane region" description="Helical" evidence="8">
    <location>
        <begin position="12"/>
        <end position="33"/>
    </location>
</feature>
<dbReference type="PROSITE" id="PS00211">
    <property type="entry name" value="ABC_TRANSPORTER_1"/>
    <property type="match status" value="1"/>
</dbReference>
<dbReference type="InterPro" id="IPR011527">
    <property type="entry name" value="ABC1_TM_dom"/>
</dbReference>
<feature type="transmembrane region" description="Helical" evidence="8">
    <location>
        <begin position="59"/>
        <end position="77"/>
    </location>
</feature>
<sequence length="597" mass="68630">MDYVQELITSLFWILKAIAITAIVFTIVLWFLVKTTRWGQQFWSLAHEYLSPKRSVKPLIYFVVIVFFNLFSVRLDILFSEWYKAMYDALQNSNENIFWIQMVVFSVLAAINISNVLLLYYLGQRFTIQWRTELNRQLVDKWLDKQAYYKTQYVYNQLDNPDQRIQQDIQSYVSNSLSFATGVISSVVSIVAFTQILWNLSGEMMVGSITVPHAMVFLVFIYVLVTSVFAFRIGRPLIQLNFANERLNANYRYSLIRIKEYAESIAFFRGENMERNILFKQFDKVIGNVWKMVYMTLKLSGFNLMVSQVSVVFPFIIQASRFFSKQIQLGDLIQTSQSFGRVQSALSYFRNAYDEFAGYRAVLNRLTGFHSAIEQATQPTEVKLHPLESAVRFEQVSVKKPTGETLITDLTFDLPQGSSLLIKGPSGAGKTTLLRTIAGLWSHANGDIYLPQQSALFLPQKPYLPQGRLIDALFYPNLAPDNVDLVQAADTMRAVQLGHLSDKLEQENDWTRVLSLGEQQRLAFARLLITQPKIAFLDEASASMDEGLEDAMYRLLHERLPNTTIISVGHRSTLNVHHQQQLEIDPVNHRWQLIVGH</sequence>
<protein>
    <submittedName>
        <fullName evidence="11">Putative ATP-binding cassette transporter</fullName>
    </submittedName>
</protein>
<evidence type="ECO:0000256" key="5">
    <source>
        <dbReference type="ARBA" id="ARBA00022840"/>
    </source>
</evidence>
<accession>A0A4R1L534</accession>
<dbReference type="AlphaFoldDB" id="A0A4R1L534"/>
<keyword evidence="6 8" id="KW-1133">Transmembrane helix</keyword>
<keyword evidence="12" id="KW-1185">Reference proteome</keyword>
<dbReference type="RefSeq" id="WP_132300062.1">
    <property type="nucleotide sequence ID" value="NZ_CP170642.1"/>
</dbReference>
<evidence type="ECO:0000256" key="1">
    <source>
        <dbReference type="ARBA" id="ARBA00004651"/>
    </source>
</evidence>
<dbReference type="GO" id="GO:0140359">
    <property type="term" value="F:ABC-type transporter activity"/>
    <property type="evidence" value="ECO:0007669"/>
    <property type="project" value="InterPro"/>
</dbReference>
<feature type="domain" description="ABC transmembrane type-1" evidence="10">
    <location>
        <begin position="63"/>
        <end position="358"/>
    </location>
</feature>
<dbReference type="GO" id="GO:0005886">
    <property type="term" value="C:plasma membrane"/>
    <property type="evidence" value="ECO:0007669"/>
    <property type="project" value="UniProtKB-SubCell"/>
</dbReference>
<evidence type="ECO:0000313" key="11">
    <source>
        <dbReference type="EMBL" id="TCK71359.1"/>
    </source>
</evidence>
<dbReference type="PROSITE" id="PS50929">
    <property type="entry name" value="ABC_TM1F"/>
    <property type="match status" value="1"/>
</dbReference>